<evidence type="ECO:0000256" key="3">
    <source>
        <dbReference type="ARBA" id="ARBA00022989"/>
    </source>
</evidence>
<evidence type="ECO:0000313" key="8">
    <source>
        <dbReference type="Proteomes" id="UP001231616"/>
    </source>
</evidence>
<name>A0ABT9H2D9_9GAMM</name>
<protein>
    <submittedName>
        <fullName evidence="7">Lipopolysaccharide assembly protein LapA domain-containing protein</fullName>
    </submittedName>
</protein>
<reference evidence="7 8" key="1">
    <citation type="submission" date="2023-08" db="EMBL/GenBank/DDBJ databases">
        <authorList>
            <person name="Joshi A."/>
            <person name="Thite S."/>
        </authorList>
    </citation>
    <scope>NUCLEOTIDE SEQUENCE [LARGE SCALE GENOMIC DNA]</scope>
    <source>
        <strain evidence="7 8">AC40</strain>
    </source>
</reference>
<keyword evidence="8" id="KW-1185">Reference proteome</keyword>
<evidence type="ECO:0000259" key="6">
    <source>
        <dbReference type="Pfam" id="PF06305"/>
    </source>
</evidence>
<accession>A0ABT9H2D9</accession>
<feature type="transmembrane region" description="Helical" evidence="5">
    <location>
        <begin position="45"/>
        <end position="65"/>
    </location>
</feature>
<comment type="caution">
    <text evidence="7">The sequence shown here is derived from an EMBL/GenBank/DDBJ whole genome shotgun (WGS) entry which is preliminary data.</text>
</comment>
<dbReference type="RefSeq" id="WP_305894725.1">
    <property type="nucleotide sequence ID" value="NZ_JAUZVZ010000025.1"/>
</dbReference>
<keyword evidence="3 5" id="KW-1133">Transmembrane helix</keyword>
<dbReference type="EMBL" id="JAUZVZ010000025">
    <property type="protein sequence ID" value="MDP4537463.1"/>
    <property type="molecule type" value="Genomic_DNA"/>
</dbReference>
<keyword evidence="2 5" id="KW-0812">Transmembrane</keyword>
<dbReference type="InterPro" id="IPR010445">
    <property type="entry name" value="LapA_dom"/>
</dbReference>
<evidence type="ECO:0000256" key="5">
    <source>
        <dbReference type="SAM" id="Phobius"/>
    </source>
</evidence>
<proteinExistence type="predicted"/>
<sequence length="79" mass="8759">MANIVYLILIVLVVLAGVLFGAANQQLVELDVLVTQFELRLVDITVLSLLLGVVLGIFISILFRLRSRFKKRASQTTTT</sequence>
<keyword evidence="4 5" id="KW-0472">Membrane</keyword>
<gene>
    <name evidence="7" type="ORF">Q3O60_14815</name>
</gene>
<evidence type="ECO:0000256" key="2">
    <source>
        <dbReference type="ARBA" id="ARBA00022692"/>
    </source>
</evidence>
<evidence type="ECO:0000256" key="4">
    <source>
        <dbReference type="ARBA" id="ARBA00023136"/>
    </source>
</evidence>
<dbReference type="Pfam" id="PF06305">
    <property type="entry name" value="LapA_dom"/>
    <property type="match status" value="1"/>
</dbReference>
<feature type="domain" description="Lipopolysaccharide assembly protein A" evidence="6">
    <location>
        <begin position="24"/>
        <end position="75"/>
    </location>
</feature>
<evidence type="ECO:0000313" key="7">
    <source>
        <dbReference type="EMBL" id="MDP4537463.1"/>
    </source>
</evidence>
<evidence type="ECO:0000256" key="1">
    <source>
        <dbReference type="ARBA" id="ARBA00022475"/>
    </source>
</evidence>
<organism evidence="7 8">
    <name type="scientific">Alkalimonas collagenimarina</name>
    <dbReference type="NCBI Taxonomy" id="400390"/>
    <lineage>
        <taxon>Bacteria</taxon>
        <taxon>Pseudomonadati</taxon>
        <taxon>Pseudomonadota</taxon>
        <taxon>Gammaproteobacteria</taxon>
        <taxon>Alkalimonas</taxon>
    </lineage>
</organism>
<dbReference type="Proteomes" id="UP001231616">
    <property type="component" value="Unassembled WGS sequence"/>
</dbReference>
<keyword evidence="1" id="KW-1003">Cell membrane</keyword>